<comment type="similarity">
    <text evidence="2 7">Belongs to the UPF0056 (MarC) family.</text>
</comment>
<evidence type="ECO:0000256" key="6">
    <source>
        <dbReference type="ARBA" id="ARBA00023136"/>
    </source>
</evidence>
<dbReference type="InterPro" id="IPR002771">
    <property type="entry name" value="Multi_antbiot-R_MarC"/>
</dbReference>
<dbReference type="PANTHER" id="PTHR33508:SF1">
    <property type="entry name" value="UPF0056 MEMBRANE PROTEIN YHCE"/>
    <property type="match status" value="1"/>
</dbReference>
<keyword evidence="6 7" id="KW-0472">Membrane</keyword>
<dbReference type="GO" id="GO:0005886">
    <property type="term" value="C:plasma membrane"/>
    <property type="evidence" value="ECO:0007669"/>
    <property type="project" value="UniProtKB-SubCell"/>
</dbReference>
<keyword evidence="4 7" id="KW-0812">Transmembrane</keyword>
<comment type="subcellular location">
    <subcellularLocation>
        <location evidence="1 7">Cell membrane</location>
        <topology evidence="1 7">Multi-pass membrane protein</topology>
    </subcellularLocation>
</comment>
<feature type="transmembrane region" description="Helical" evidence="7">
    <location>
        <begin position="66"/>
        <end position="92"/>
    </location>
</feature>
<proteinExistence type="inferred from homology"/>
<evidence type="ECO:0000313" key="9">
    <source>
        <dbReference type="Proteomes" id="UP001319121"/>
    </source>
</evidence>
<accession>A0AAN1SX99</accession>
<feature type="transmembrane region" description="Helical" evidence="7">
    <location>
        <begin position="177"/>
        <end position="199"/>
    </location>
</feature>
<sequence>MLDFTEYTKIFISLFAILDPIGIIPIIILFTAEMTVPKRAQVGRLASLAVCAILLAALLIGQPLLAFFGISISSFRVAGGILLLLMAIKMLLGSFYGNGSSRNAHIDREAVSANAIVPLSTPLLAGPGSISAVIVEAHKADGIQHYLIMGLEIILLSITVWLTFLIAPWVAQRLGKIGINVFTRLMGLILAAIAVEFIAGGMRGLFPALG</sequence>
<evidence type="ECO:0000256" key="7">
    <source>
        <dbReference type="RuleBase" id="RU362048"/>
    </source>
</evidence>
<dbReference type="Proteomes" id="UP001319121">
    <property type="component" value="Chromosome"/>
</dbReference>
<feature type="transmembrane region" description="Helical" evidence="7">
    <location>
        <begin position="42"/>
        <end position="60"/>
    </location>
</feature>
<dbReference type="EMBL" id="AP019536">
    <property type="protein sequence ID" value="BBI98560.1"/>
    <property type="molecule type" value="Genomic_DNA"/>
</dbReference>
<feature type="transmembrane region" description="Helical" evidence="7">
    <location>
        <begin position="146"/>
        <end position="171"/>
    </location>
</feature>
<evidence type="ECO:0000256" key="3">
    <source>
        <dbReference type="ARBA" id="ARBA00022475"/>
    </source>
</evidence>
<evidence type="ECO:0000313" key="8">
    <source>
        <dbReference type="EMBL" id="BBI98560.1"/>
    </source>
</evidence>
<keyword evidence="5 7" id="KW-1133">Transmembrane helix</keyword>
<dbReference type="PANTHER" id="PTHR33508">
    <property type="entry name" value="UPF0056 MEMBRANE PROTEIN YHCE"/>
    <property type="match status" value="1"/>
</dbReference>
<protein>
    <recommendedName>
        <fullName evidence="7">UPF0056 membrane protein</fullName>
    </recommendedName>
</protein>
<dbReference type="RefSeq" id="WP_212787117.1">
    <property type="nucleotide sequence ID" value="NZ_AP019536.1"/>
</dbReference>
<dbReference type="KEGG" id="fku:FGKAn22_02530"/>
<dbReference type="AlphaFoldDB" id="A0AAN1SX99"/>
<evidence type="ECO:0000256" key="1">
    <source>
        <dbReference type="ARBA" id="ARBA00004651"/>
    </source>
</evidence>
<evidence type="ECO:0000256" key="4">
    <source>
        <dbReference type="ARBA" id="ARBA00022692"/>
    </source>
</evidence>
<dbReference type="NCBIfam" id="TIGR00427">
    <property type="entry name" value="NAAT family transporter"/>
    <property type="match status" value="1"/>
</dbReference>
<feature type="transmembrane region" description="Helical" evidence="7">
    <location>
        <begin position="12"/>
        <end position="30"/>
    </location>
</feature>
<name>A0AAN1SX99_9PROT</name>
<comment type="caution">
    <text evidence="7">Lacks conserved residue(s) required for the propagation of feature annotation.</text>
</comment>
<reference evidence="8 9" key="1">
    <citation type="submission" date="2019-03" db="EMBL/GenBank/DDBJ databases">
        <title>Complete genome sequence of Ferrigenium kumadai strain An22, a microaerophilic iron-oxidizing bacterium isolated from a paddy field soil.</title>
        <authorList>
            <person name="Watanabe T."/>
            <person name="Asakawa S."/>
        </authorList>
    </citation>
    <scope>NUCLEOTIDE SEQUENCE [LARGE SCALE GENOMIC DNA]</scope>
    <source>
        <strain evidence="8 9">An22</strain>
    </source>
</reference>
<dbReference type="Pfam" id="PF01914">
    <property type="entry name" value="MarC"/>
    <property type="match status" value="1"/>
</dbReference>
<evidence type="ECO:0000256" key="2">
    <source>
        <dbReference type="ARBA" id="ARBA00009784"/>
    </source>
</evidence>
<keyword evidence="3" id="KW-1003">Cell membrane</keyword>
<evidence type="ECO:0000256" key="5">
    <source>
        <dbReference type="ARBA" id="ARBA00022989"/>
    </source>
</evidence>
<organism evidence="8 9">
    <name type="scientific">Ferrigenium kumadai</name>
    <dbReference type="NCBI Taxonomy" id="1682490"/>
    <lineage>
        <taxon>Bacteria</taxon>
        <taxon>Pseudomonadati</taxon>
        <taxon>Pseudomonadota</taxon>
        <taxon>Betaproteobacteria</taxon>
        <taxon>Nitrosomonadales</taxon>
        <taxon>Gallionellaceae</taxon>
        <taxon>Ferrigenium</taxon>
    </lineage>
</organism>
<gene>
    <name evidence="8" type="ORF">FGKAn22_02530</name>
</gene>
<keyword evidence="9" id="KW-1185">Reference proteome</keyword>